<gene>
    <name evidence="2" type="ORF">McpCs1_07600</name>
</gene>
<dbReference type="EMBL" id="JAWDKB010000003">
    <property type="protein sequence ID" value="MDV0443385.1"/>
    <property type="molecule type" value="Genomic_DNA"/>
</dbReference>
<keyword evidence="1" id="KW-0812">Transmembrane</keyword>
<comment type="caution">
    <text evidence="2">The sequence shown here is derived from an EMBL/GenBank/DDBJ whole genome shotgun (WGS) entry which is preliminary data.</text>
</comment>
<name>A0AAE4MFY4_9EURY</name>
<organism evidence="2 3">
    <name type="scientific">Methanorbis rubei</name>
    <dbReference type="NCBI Taxonomy" id="3028300"/>
    <lineage>
        <taxon>Archaea</taxon>
        <taxon>Methanobacteriati</taxon>
        <taxon>Methanobacteriota</taxon>
        <taxon>Stenosarchaea group</taxon>
        <taxon>Methanomicrobia</taxon>
        <taxon>Methanomicrobiales</taxon>
        <taxon>Methanocorpusculaceae</taxon>
        <taxon>Methanorbis</taxon>
    </lineage>
</organism>
<dbReference type="RefSeq" id="WP_338095912.1">
    <property type="nucleotide sequence ID" value="NZ_JAWDKB010000003.1"/>
</dbReference>
<evidence type="ECO:0000313" key="2">
    <source>
        <dbReference type="EMBL" id="MDV0443385.1"/>
    </source>
</evidence>
<sequence>MKKITMILIAAVVLALFAGAASAATAVGGDRGVIQVSCDVDGATVVLVSVNGDESAPQTIVNGQTEFSVYTTGTPYTQVKVSAPGYQTATVPVTMPAKGETSQVTVTLTPDEPIGGDRGVIQVKSNVNGATVELISVSGAVAYNGTIKDGQAEFAIYSTGTPVTQVRVSAAGYQTATKPVEAPASGKTTVVDVPLTPNPTPTSSPMGIAVLGLLGAVAAVVLLRRD</sequence>
<keyword evidence="1" id="KW-1133">Transmembrane helix</keyword>
<evidence type="ECO:0000313" key="3">
    <source>
        <dbReference type="Proteomes" id="UP001283212"/>
    </source>
</evidence>
<protein>
    <recommendedName>
        <fullName evidence="4">PEGA domain-containing protein</fullName>
    </recommendedName>
</protein>
<keyword evidence="1" id="KW-0472">Membrane</keyword>
<feature type="transmembrane region" description="Helical" evidence="1">
    <location>
        <begin position="206"/>
        <end position="223"/>
    </location>
</feature>
<dbReference type="AlphaFoldDB" id="A0AAE4MFY4"/>
<evidence type="ECO:0008006" key="4">
    <source>
        <dbReference type="Google" id="ProtNLM"/>
    </source>
</evidence>
<proteinExistence type="predicted"/>
<keyword evidence="3" id="KW-1185">Reference proteome</keyword>
<reference evidence="2 3" key="1">
    <citation type="submission" date="2023-06" db="EMBL/GenBank/DDBJ databases">
        <title>Genome sequence of Methancorpusculaceae sp. Cs1.</title>
        <authorList>
            <person name="Protasov E."/>
            <person name="Platt K."/>
            <person name="Poehlein A."/>
            <person name="Daniel R."/>
            <person name="Brune A."/>
        </authorList>
    </citation>
    <scope>NUCLEOTIDE SEQUENCE [LARGE SCALE GENOMIC DNA]</scope>
    <source>
        <strain evidence="2 3">Cs1</strain>
    </source>
</reference>
<dbReference type="Proteomes" id="UP001283212">
    <property type="component" value="Unassembled WGS sequence"/>
</dbReference>
<accession>A0AAE4MFY4</accession>
<evidence type="ECO:0000256" key="1">
    <source>
        <dbReference type="SAM" id="Phobius"/>
    </source>
</evidence>